<dbReference type="EMBL" id="VUJU01006480">
    <property type="protein sequence ID" value="KAF0748423.1"/>
    <property type="molecule type" value="Genomic_DNA"/>
</dbReference>
<protein>
    <recommendedName>
        <fullName evidence="5">aralkylamine N-acetyltransferase</fullName>
        <ecNumber evidence="5">2.3.1.87</ecNumber>
    </recommendedName>
</protein>
<keyword evidence="16" id="KW-1185">Reference proteome</keyword>
<gene>
    <name evidence="15" type="ORF">FWK35_00029967</name>
</gene>
<comment type="similarity">
    <text evidence="4">Belongs to the acetyltransferase family. AANAT subfamily.</text>
</comment>
<dbReference type="Pfam" id="PF00583">
    <property type="entry name" value="Acetyltransf_1"/>
    <property type="match status" value="1"/>
</dbReference>
<keyword evidence="2" id="KW-0012">Acyltransferase</keyword>
<sequence length="255" mass="29669">MTVTTRLTFQLTNKLKKMNKFNINKKRLNYNIVPMSSDNDNDKQIVIEFLKKNFFQQEPLIMCIQLYKDVESVEKLQNHLFKTLDNGLTFKAVSSNGDLIGVITNEIIVRDNEKRSSCSSNREVQEGSVKFNEFMKLFQKVEQETDMFERYPNVNRVMDIKGVAVNETFRGQGVCKALFYKSKELALENKCSMVRVDCSSYFSASAAEKLGFQCIYSLNYEDYTNEKGEVIFNSLPPHKQFKVHVIFIEDFFHTD</sequence>
<dbReference type="Proteomes" id="UP000478052">
    <property type="component" value="Unassembled WGS sequence"/>
</dbReference>
<comment type="catalytic activity">
    <reaction evidence="13">
        <text>serotonin + acetyl-CoA = N-acetylserotonin + CoA + H(+)</text>
        <dbReference type="Rhea" id="RHEA:25217"/>
        <dbReference type="ChEBI" id="CHEBI:15378"/>
        <dbReference type="ChEBI" id="CHEBI:17697"/>
        <dbReference type="ChEBI" id="CHEBI:57287"/>
        <dbReference type="ChEBI" id="CHEBI:57288"/>
        <dbReference type="ChEBI" id="CHEBI:350546"/>
        <dbReference type="EC" id="2.3.1.87"/>
    </reaction>
    <physiologicalReaction direction="left-to-right" evidence="13">
        <dbReference type="Rhea" id="RHEA:25218"/>
    </physiologicalReaction>
</comment>
<keyword evidence="1 15" id="KW-0808">Transferase</keyword>
<dbReference type="SUPFAM" id="SSF55729">
    <property type="entry name" value="Acyl-CoA N-acyltransferases (Nat)"/>
    <property type="match status" value="1"/>
</dbReference>
<evidence type="ECO:0000256" key="2">
    <source>
        <dbReference type="ARBA" id="ARBA00023315"/>
    </source>
</evidence>
<dbReference type="AlphaFoldDB" id="A0A6G0Y368"/>
<dbReference type="CDD" id="cd04301">
    <property type="entry name" value="NAT_SF"/>
    <property type="match status" value="1"/>
</dbReference>
<comment type="pathway">
    <text evidence="3">Aromatic compound metabolism; melatonin biosynthesis; melatonin from serotonin: step 1/2.</text>
</comment>
<evidence type="ECO:0000256" key="3">
    <source>
        <dbReference type="ARBA" id="ARBA00037926"/>
    </source>
</evidence>
<evidence type="ECO:0000256" key="8">
    <source>
        <dbReference type="ARBA" id="ARBA00051284"/>
    </source>
</evidence>
<evidence type="ECO:0000256" key="5">
    <source>
        <dbReference type="ARBA" id="ARBA00039114"/>
    </source>
</evidence>
<evidence type="ECO:0000256" key="1">
    <source>
        <dbReference type="ARBA" id="ARBA00022679"/>
    </source>
</evidence>
<dbReference type="FunFam" id="3.40.630.30:FF:000046">
    <property type="entry name" value="Dopamine N-acetyltransferase"/>
    <property type="match status" value="1"/>
</dbReference>
<evidence type="ECO:0000256" key="6">
    <source>
        <dbReference type="ARBA" id="ARBA00050189"/>
    </source>
</evidence>
<comment type="catalytic activity">
    <reaction evidence="6">
        <text>dopamine + (9Z)-octadecenoyl-CoA = N-(9Z-octadecanoyl)-dopamine + CoA + H(+)</text>
        <dbReference type="Rhea" id="RHEA:51380"/>
        <dbReference type="ChEBI" id="CHEBI:15378"/>
        <dbReference type="ChEBI" id="CHEBI:31883"/>
        <dbReference type="ChEBI" id="CHEBI:57287"/>
        <dbReference type="ChEBI" id="CHEBI:57387"/>
        <dbReference type="ChEBI" id="CHEBI:59905"/>
    </reaction>
    <physiologicalReaction direction="left-to-right" evidence="6">
        <dbReference type="Rhea" id="RHEA:51381"/>
    </physiologicalReaction>
</comment>
<comment type="catalytic activity">
    <reaction evidence="8">
        <text>serotonin + (5Z,8Z,11Z,14Z)-eicosatetraenoyl-CoA = N-[(5Z,8Z,11Z,14Z)-eicosatetraenoyl]-serotonin + CoA + H(+)</text>
        <dbReference type="Rhea" id="RHEA:51396"/>
        <dbReference type="ChEBI" id="CHEBI:15378"/>
        <dbReference type="ChEBI" id="CHEBI:57287"/>
        <dbReference type="ChEBI" id="CHEBI:57368"/>
        <dbReference type="ChEBI" id="CHEBI:132255"/>
        <dbReference type="ChEBI" id="CHEBI:350546"/>
    </reaction>
    <physiologicalReaction direction="left-to-right" evidence="8">
        <dbReference type="Rhea" id="RHEA:51397"/>
    </physiologicalReaction>
</comment>
<dbReference type="InterPro" id="IPR000182">
    <property type="entry name" value="GNAT_dom"/>
</dbReference>
<dbReference type="GO" id="GO:0004059">
    <property type="term" value="F:aralkylamine N-acetyltransferase activity"/>
    <property type="evidence" value="ECO:0007669"/>
    <property type="project" value="UniProtKB-EC"/>
</dbReference>
<organism evidence="15 16">
    <name type="scientific">Aphis craccivora</name>
    <name type="common">Cowpea aphid</name>
    <dbReference type="NCBI Taxonomy" id="307492"/>
    <lineage>
        <taxon>Eukaryota</taxon>
        <taxon>Metazoa</taxon>
        <taxon>Ecdysozoa</taxon>
        <taxon>Arthropoda</taxon>
        <taxon>Hexapoda</taxon>
        <taxon>Insecta</taxon>
        <taxon>Pterygota</taxon>
        <taxon>Neoptera</taxon>
        <taxon>Paraneoptera</taxon>
        <taxon>Hemiptera</taxon>
        <taxon>Sternorrhyncha</taxon>
        <taxon>Aphidomorpha</taxon>
        <taxon>Aphidoidea</taxon>
        <taxon>Aphididae</taxon>
        <taxon>Aphidini</taxon>
        <taxon>Aphis</taxon>
        <taxon>Aphis</taxon>
    </lineage>
</organism>
<comment type="catalytic activity">
    <reaction evidence="11">
        <text>serotonin + hexadecanoyl-CoA = N-hexadecanoyl-serotonin + CoA + H(+)</text>
        <dbReference type="Rhea" id="RHEA:51384"/>
        <dbReference type="ChEBI" id="CHEBI:15378"/>
        <dbReference type="ChEBI" id="CHEBI:57287"/>
        <dbReference type="ChEBI" id="CHEBI:57379"/>
        <dbReference type="ChEBI" id="CHEBI:134059"/>
        <dbReference type="ChEBI" id="CHEBI:350546"/>
    </reaction>
    <physiologicalReaction direction="left-to-right" evidence="11">
        <dbReference type="Rhea" id="RHEA:51385"/>
    </physiologicalReaction>
</comment>
<comment type="catalytic activity">
    <reaction evidence="10">
        <text>serotonin + (9Z)-octadecenoyl-CoA = N-(9Z-octadecenoyl)-serotonin + CoA + H(+)</text>
        <dbReference type="Rhea" id="RHEA:51392"/>
        <dbReference type="ChEBI" id="CHEBI:15378"/>
        <dbReference type="ChEBI" id="CHEBI:57287"/>
        <dbReference type="ChEBI" id="CHEBI:57387"/>
        <dbReference type="ChEBI" id="CHEBI:134064"/>
        <dbReference type="ChEBI" id="CHEBI:350546"/>
    </reaction>
    <physiologicalReaction direction="left-to-right" evidence="10">
        <dbReference type="Rhea" id="RHEA:51393"/>
    </physiologicalReaction>
</comment>
<name>A0A6G0Y368_APHCR</name>
<reference evidence="15 16" key="1">
    <citation type="submission" date="2019-08" db="EMBL/GenBank/DDBJ databases">
        <title>Whole genome of Aphis craccivora.</title>
        <authorList>
            <person name="Voronova N.V."/>
            <person name="Shulinski R.S."/>
            <person name="Bandarenka Y.V."/>
            <person name="Zhorov D.G."/>
            <person name="Warner D."/>
        </authorList>
    </citation>
    <scope>NUCLEOTIDE SEQUENCE [LARGE SCALE GENOMIC DNA]</scope>
    <source>
        <strain evidence="15">180601</strain>
        <tissue evidence="15">Whole Body</tissue>
    </source>
</reference>
<dbReference type="EC" id="2.3.1.87" evidence="5"/>
<accession>A0A6G0Y368</accession>
<evidence type="ECO:0000256" key="12">
    <source>
        <dbReference type="ARBA" id="ARBA00052335"/>
    </source>
</evidence>
<evidence type="ECO:0000256" key="9">
    <source>
        <dbReference type="ARBA" id="ARBA00051711"/>
    </source>
</evidence>
<comment type="caution">
    <text evidence="15">The sequence shown here is derived from an EMBL/GenBank/DDBJ whole genome shotgun (WGS) entry which is preliminary data.</text>
</comment>
<comment type="catalytic activity">
    <reaction evidence="9">
        <text>dopamine + acetyl-CoA = N-acetyldopamine + CoA + H(+)</text>
        <dbReference type="Rhea" id="RHEA:51388"/>
        <dbReference type="ChEBI" id="CHEBI:15378"/>
        <dbReference type="ChEBI" id="CHEBI:57287"/>
        <dbReference type="ChEBI" id="CHEBI:57288"/>
        <dbReference type="ChEBI" id="CHEBI:59905"/>
        <dbReference type="ChEBI" id="CHEBI:125678"/>
    </reaction>
    <physiologicalReaction direction="left-to-right" evidence="9">
        <dbReference type="Rhea" id="RHEA:51389"/>
    </physiologicalReaction>
</comment>
<dbReference type="Gene3D" id="3.40.630.30">
    <property type="match status" value="1"/>
</dbReference>
<evidence type="ECO:0000256" key="13">
    <source>
        <dbReference type="ARBA" id="ARBA00052491"/>
    </source>
</evidence>
<proteinExistence type="inferred from homology"/>
<comment type="catalytic activity">
    <reaction evidence="7">
        <text>serotonin + octadecanoyl-CoA = N-octadecanoyl-serotonin + CoA + H(+)</text>
        <dbReference type="Rhea" id="RHEA:51400"/>
        <dbReference type="ChEBI" id="CHEBI:15378"/>
        <dbReference type="ChEBI" id="CHEBI:57287"/>
        <dbReference type="ChEBI" id="CHEBI:57394"/>
        <dbReference type="ChEBI" id="CHEBI:134065"/>
        <dbReference type="ChEBI" id="CHEBI:350546"/>
    </reaction>
    <physiologicalReaction direction="left-to-right" evidence="7">
        <dbReference type="Rhea" id="RHEA:51401"/>
    </physiologicalReaction>
</comment>
<dbReference type="OrthoDB" id="41532at2759"/>
<evidence type="ECO:0000313" key="16">
    <source>
        <dbReference type="Proteomes" id="UP000478052"/>
    </source>
</evidence>
<evidence type="ECO:0000256" key="10">
    <source>
        <dbReference type="ARBA" id="ARBA00051823"/>
    </source>
</evidence>
<dbReference type="InterPro" id="IPR016181">
    <property type="entry name" value="Acyl_CoA_acyltransferase"/>
</dbReference>
<evidence type="ECO:0000256" key="4">
    <source>
        <dbReference type="ARBA" id="ARBA00038182"/>
    </source>
</evidence>
<dbReference type="PANTHER" id="PTHR20905">
    <property type="entry name" value="N-ACETYLTRANSFERASE-RELATED"/>
    <property type="match status" value="1"/>
</dbReference>
<dbReference type="PANTHER" id="PTHR20905:SF1">
    <property type="entry name" value="AT07410P-RELATED"/>
    <property type="match status" value="1"/>
</dbReference>
<evidence type="ECO:0000259" key="14">
    <source>
        <dbReference type="Pfam" id="PF00583"/>
    </source>
</evidence>
<evidence type="ECO:0000313" key="15">
    <source>
        <dbReference type="EMBL" id="KAF0748423.1"/>
    </source>
</evidence>
<feature type="domain" description="N-acetyltransferase" evidence="14">
    <location>
        <begin position="93"/>
        <end position="212"/>
    </location>
</feature>
<evidence type="ECO:0000256" key="7">
    <source>
        <dbReference type="ARBA" id="ARBA00050849"/>
    </source>
</evidence>
<comment type="catalytic activity">
    <reaction evidence="12">
        <text>dopamine + hexadecanoyl-CoA = N-hexadecanoyl-dopamine + CoA + H(+)</text>
        <dbReference type="Rhea" id="RHEA:51376"/>
        <dbReference type="ChEBI" id="CHEBI:15378"/>
        <dbReference type="ChEBI" id="CHEBI:57287"/>
        <dbReference type="ChEBI" id="CHEBI:57379"/>
        <dbReference type="ChEBI" id="CHEBI:59905"/>
        <dbReference type="ChEBI" id="CHEBI:134058"/>
    </reaction>
    <physiologicalReaction direction="left-to-right" evidence="12">
        <dbReference type="Rhea" id="RHEA:51377"/>
    </physiologicalReaction>
</comment>
<evidence type="ECO:0000256" key="11">
    <source>
        <dbReference type="ARBA" id="ARBA00052178"/>
    </source>
</evidence>